<evidence type="ECO:0008006" key="3">
    <source>
        <dbReference type="Google" id="ProtNLM"/>
    </source>
</evidence>
<dbReference type="SUPFAM" id="SSF88874">
    <property type="entry name" value="Receptor-binding domain of short tail fibre protein gp12"/>
    <property type="match status" value="1"/>
</dbReference>
<comment type="caution">
    <text evidence="2">The sequence shown here is derived from an EMBL/GenBank/DDBJ whole genome shotgun (WGS) entry which is preliminary data.</text>
</comment>
<gene>
    <name evidence="2" type="ORF">S01H1_34380</name>
</gene>
<dbReference type="CDD" id="cd22641">
    <property type="entry name" value="C24-like"/>
    <property type="match status" value="1"/>
</dbReference>
<feature type="non-terminal residue" evidence="2">
    <location>
        <position position="117"/>
    </location>
</feature>
<protein>
    <recommendedName>
        <fullName evidence="3">Phage tail collar domain-containing protein</fullName>
    </recommendedName>
</protein>
<proteinExistence type="predicted"/>
<accession>X0UBM1</accession>
<evidence type="ECO:0000256" key="1">
    <source>
        <dbReference type="SAM" id="MobiDB-lite"/>
    </source>
</evidence>
<evidence type="ECO:0000313" key="2">
    <source>
        <dbReference type="EMBL" id="GAG03199.1"/>
    </source>
</evidence>
<organism evidence="2">
    <name type="scientific">marine sediment metagenome</name>
    <dbReference type="NCBI Taxonomy" id="412755"/>
    <lineage>
        <taxon>unclassified sequences</taxon>
        <taxon>metagenomes</taxon>
        <taxon>ecological metagenomes</taxon>
    </lineage>
</organism>
<feature type="region of interest" description="Disordered" evidence="1">
    <location>
        <begin position="84"/>
        <end position="117"/>
    </location>
</feature>
<name>X0UBM1_9ZZZZ</name>
<dbReference type="EMBL" id="BARS01021401">
    <property type="protein sequence ID" value="GAG03199.1"/>
    <property type="molecule type" value="Genomic_DNA"/>
</dbReference>
<dbReference type="AlphaFoldDB" id="X0UBM1"/>
<reference evidence="2" key="1">
    <citation type="journal article" date="2014" name="Front. Microbiol.">
        <title>High frequency of phylogenetically diverse reductive dehalogenase-homologous genes in deep subseafloor sedimentary metagenomes.</title>
        <authorList>
            <person name="Kawai M."/>
            <person name="Futagami T."/>
            <person name="Toyoda A."/>
            <person name="Takaki Y."/>
            <person name="Nishi S."/>
            <person name="Hori S."/>
            <person name="Arai W."/>
            <person name="Tsubouchi T."/>
            <person name="Morono Y."/>
            <person name="Uchiyama I."/>
            <person name="Ito T."/>
            <person name="Fujiyama A."/>
            <person name="Inagaki F."/>
            <person name="Takami H."/>
        </authorList>
    </citation>
    <scope>NUCLEOTIDE SEQUENCE</scope>
    <source>
        <strain evidence="2">Expedition CK06-06</strain>
    </source>
</reference>
<sequence length="117" mass="11942">MGSGHLLSHVFSKLEISEQIPAGLILMWSGVIADVPLGWALCNGENGTPDLRDRFILSVADVEEPGVEGGAHAKTIAEANLPSHVHGIGGSSGTQSASHSHAVGSHYHAIGGSSGTQ</sequence>